<evidence type="ECO:0000313" key="2">
    <source>
        <dbReference type="EMBL" id="KKK55668.1"/>
    </source>
</evidence>
<comment type="caution">
    <text evidence="2">The sequence shown here is derived from an EMBL/GenBank/DDBJ whole genome shotgun (WGS) entry which is preliminary data.</text>
</comment>
<proteinExistence type="predicted"/>
<name>A0A0F8WGE0_9ZZZZ</name>
<gene>
    <name evidence="2" type="ORF">LCGC14_3072240</name>
</gene>
<feature type="compositionally biased region" description="Polar residues" evidence="1">
    <location>
        <begin position="1"/>
        <end position="12"/>
    </location>
</feature>
<accession>A0A0F8WGE0</accession>
<dbReference type="EMBL" id="LAZR01065380">
    <property type="protein sequence ID" value="KKK55668.1"/>
    <property type="molecule type" value="Genomic_DNA"/>
</dbReference>
<reference evidence="2" key="1">
    <citation type="journal article" date="2015" name="Nature">
        <title>Complex archaea that bridge the gap between prokaryotes and eukaryotes.</title>
        <authorList>
            <person name="Spang A."/>
            <person name="Saw J.H."/>
            <person name="Jorgensen S.L."/>
            <person name="Zaremba-Niedzwiedzka K."/>
            <person name="Martijn J."/>
            <person name="Lind A.E."/>
            <person name="van Eijk R."/>
            <person name="Schleper C."/>
            <person name="Guy L."/>
            <person name="Ettema T.J."/>
        </authorList>
    </citation>
    <scope>NUCLEOTIDE SEQUENCE</scope>
</reference>
<feature type="region of interest" description="Disordered" evidence="1">
    <location>
        <begin position="1"/>
        <end position="24"/>
    </location>
</feature>
<protein>
    <submittedName>
        <fullName evidence="2">Uncharacterized protein</fullName>
    </submittedName>
</protein>
<dbReference type="AlphaFoldDB" id="A0A0F8WGE0"/>
<evidence type="ECO:0000256" key="1">
    <source>
        <dbReference type="SAM" id="MobiDB-lite"/>
    </source>
</evidence>
<sequence>MKNNPGCSSTNIEENELKDKSDNFNTPVNRLYKKRLCLKCGKKFLSEGPHNRICVKCGLINVRIIVGTYSVSLRFSDVMI</sequence>
<organism evidence="2">
    <name type="scientific">marine sediment metagenome</name>
    <dbReference type="NCBI Taxonomy" id="412755"/>
    <lineage>
        <taxon>unclassified sequences</taxon>
        <taxon>metagenomes</taxon>
        <taxon>ecological metagenomes</taxon>
    </lineage>
</organism>